<feature type="compositionally biased region" description="Basic and acidic residues" evidence="1">
    <location>
        <begin position="119"/>
        <end position="128"/>
    </location>
</feature>
<dbReference type="Pfam" id="PF05762">
    <property type="entry name" value="VWA_CoxE"/>
    <property type="match status" value="1"/>
</dbReference>
<feature type="compositionally biased region" description="Acidic residues" evidence="1">
    <location>
        <begin position="144"/>
        <end position="154"/>
    </location>
</feature>
<dbReference type="SMART" id="SM00327">
    <property type="entry name" value="VWA"/>
    <property type="match status" value="1"/>
</dbReference>
<dbReference type="InterPro" id="IPR002035">
    <property type="entry name" value="VWF_A"/>
</dbReference>
<dbReference type="InterPro" id="IPR008912">
    <property type="entry name" value="Uncharacterised_CoxE"/>
</dbReference>
<dbReference type="CDD" id="cd00198">
    <property type="entry name" value="vWFA"/>
    <property type="match status" value="1"/>
</dbReference>
<evidence type="ECO:0000259" key="2">
    <source>
        <dbReference type="SMART" id="SM00327"/>
    </source>
</evidence>
<evidence type="ECO:0000313" key="3">
    <source>
        <dbReference type="EMBL" id="CAB4879459.1"/>
    </source>
</evidence>
<gene>
    <name evidence="3" type="ORF">UFOPK3402_01165</name>
</gene>
<dbReference type="InterPro" id="IPR036465">
    <property type="entry name" value="vWFA_dom_sf"/>
</dbReference>
<dbReference type="AlphaFoldDB" id="A0A6J7EGA9"/>
<protein>
    <submittedName>
        <fullName evidence="3">Unannotated protein</fullName>
    </submittedName>
</protein>
<dbReference type="EMBL" id="CAFBLS010000139">
    <property type="protein sequence ID" value="CAB4879459.1"/>
    <property type="molecule type" value="Genomic_DNA"/>
</dbReference>
<dbReference type="Gene3D" id="3.40.50.410">
    <property type="entry name" value="von Willebrand factor, type A domain"/>
    <property type="match status" value="1"/>
</dbReference>
<evidence type="ECO:0000256" key="1">
    <source>
        <dbReference type="SAM" id="MobiDB-lite"/>
    </source>
</evidence>
<organism evidence="3">
    <name type="scientific">freshwater metagenome</name>
    <dbReference type="NCBI Taxonomy" id="449393"/>
    <lineage>
        <taxon>unclassified sequences</taxon>
        <taxon>metagenomes</taxon>
        <taxon>ecological metagenomes</taxon>
    </lineage>
</organism>
<accession>A0A6J7EGA9</accession>
<sequence length="427" mass="47141">MTDEQSTDEQFTDAPVSIDPAARLAEIVATFGHFLHRAGVPVTPERSTRFGAAVVVASPEQLDDLYWLGRVTLLTSHDQVEVYDRVFQQVFKGIVDFADFRGDSNAPPPVSSSPSNEKLPTDKDRTGETRSGPKGTSATPGDQASDDDQDEEDPSLLAAMSDEERLAGKEFAACTEEELALIRRLVEQLPLVPPMRIGRRSRRHRSGSRLDFRGTLRRSHRTMGDPVDLIKRKRKQRPRRIVLIADVSGSMEPYARVYLHLMRGAVQALHAEAFVFATRLTRLTRPLKVTQPDLAYRKATTAAPDWSGGTRIGRALHEFIDDFGRRGMARGAVIVIVSDGWEIEDPASVGEAMARLSRLAHRVVWVNPRKASNSYEPLVGGMAAALPYVDTFVPGHSMHALQEVMEAIRSGEKRPPGGRPPGNRVTA</sequence>
<dbReference type="PANTHER" id="PTHR39338:SF6">
    <property type="entry name" value="BLL5662 PROTEIN"/>
    <property type="match status" value="1"/>
</dbReference>
<dbReference type="PANTHER" id="PTHR39338">
    <property type="entry name" value="BLL5662 PROTEIN-RELATED"/>
    <property type="match status" value="1"/>
</dbReference>
<reference evidence="3" key="1">
    <citation type="submission" date="2020-05" db="EMBL/GenBank/DDBJ databases">
        <authorList>
            <person name="Chiriac C."/>
            <person name="Salcher M."/>
            <person name="Ghai R."/>
            <person name="Kavagutti S V."/>
        </authorList>
    </citation>
    <scope>NUCLEOTIDE SEQUENCE</scope>
</reference>
<proteinExistence type="predicted"/>
<feature type="domain" description="VWFA" evidence="2">
    <location>
        <begin position="238"/>
        <end position="405"/>
    </location>
</feature>
<dbReference type="InterPro" id="IPR011195">
    <property type="entry name" value="UCP010256"/>
</dbReference>
<dbReference type="SUPFAM" id="SSF53300">
    <property type="entry name" value="vWA-like"/>
    <property type="match status" value="1"/>
</dbReference>
<dbReference type="PIRSF" id="PIRSF010256">
    <property type="entry name" value="CoxE_vWa"/>
    <property type="match status" value="1"/>
</dbReference>
<name>A0A6J7EGA9_9ZZZZ</name>
<feature type="region of interest" description="Disordered" evidence="1">
    <location>
        <begin position="103"/>
        <end position="154"/>
    </location>
</feature>